<dbReference type="Proteomes" id="UP000193206">
    <property type="component" value="Unassembled WGS sequence"/>
</dbReference>
<organism evidence="1 2">
    <name type="scientific">Streptococcus mitis</name>
    <dbReference type="NCBI Taxonomy" id="28037"/>
    <lineage>
        <taxon>Bacteria</taxon>
        <taxon>Bacillati</taxon>
        <taxon>Bacillota</taxon>
        <taxon>Bacilli</taxon>
        <taxon>Lactobacillales</taxon>
        <taxon>Streptococcaceae</taxon>
        <taxon>Streptococcus</taxon>
        <taxon>Streptococcus mitis group</taxon>
    </lineage>
</organism>
<evidence type="ECO:0000313" key="1">
    <source>
        <dbReference type="EMBL" id="ORP06100.1"/>
    </source>
</evidence>
<proteinExistence type="predicted"/>
<dbReference type="EMBL" id="NCVN01000081">
    <property type="protein sequence ID" value="ORP06100.1"/>
    <property type="molecule type" value="Genomic_DNA"/>
</dbReference>
<dbReference type="AlphaFoldDB" id="A0A1X1L3D3"/>
<evidence type="ECO:0000313" key="2">
    <source>
        <dbReference type="Proteomes" id="UP000193206"/>
    </source>
</evidence>
<name>A0A1X1L3D3_STRMT</name>
<gene>
    <name evidence="1" type="ORF">B7692_08420</name>
</gene>
<reference evidence="1 2" key="1">
    <citation type="journal article" date="2016" name="Eur. J. Clin. Microbiol. Infect. Dis.">
        <title>Whole genome sequencing as a tool for phylogenetic analysis of clinical strains of Mitis group streptococci.</title>
        <authorList>
            <person name="Rasmussen L.H."/>
            <person name="Dargis R."/>
            <person name="Hojholt K."/>
            <person name="Christensen J.J."/>
            <person name="Skovgaard O."/>
            <person name="Justesen U.S."/>
            <person name="Rosenvinge F.S."/>
            <person name="Moser C."/>
            <person name="Lukjancenko O."/>
            <person name="Rasmussen S."/>
            <person name="Nielsen X.C."/>
        </authorList>
    </citation>
    <scope>NUCLEOTIDE SEQUENCE [LARGE SCALE GENOMIC DNA]</scope>
    <source>
        <strain evidence="1 2">B_009152_10</strain>
    </source>
</reference>
<dbReference type="RefSeq" id="WP_084930431.1">
    <property type="nucleotide sequence ID" value="NZ_NCVN01000081.1"/>
</dbReference>
<comment type="caution">
    <text evidence="1">The sequence shown here is derived from an EMBL/GenBank/DDBJ whole genome shotgun (WGS) entry which is preliminary data.</text>
</comment>
<accession>A0A1X1L3D3</accession>
<sequence>MKFKTRELSLQNLIGFSLSLEPKEDFFERLSKDSKVFKIQMIENGFYTDGPIFYQYNPQKEEQDVLVFTTVGNKLELRGENRSNIFFQESLDLITDFYYRHYDQEEPIPYDEIEEKISTLGYKLIDIIHVILDLYGDKVIDLYCEVEKIK</sequence>
<protein>
    <submittedName>
        <fullName evidence="1">Uncharacterized protein</fullName>
    </submittedName>
</protein>